<keyword evidence="10" id="KW-1185">Reference proteome</keyword>
<evidence type="ECO:0000256" key="1">
    <source>
        <dbReference type="ARBA" id="ARBA00004906"/>
    </source>
</evidence>
<protein>
    <recommendedName>
        <fullName evidence="8">RING-type domain-containing protein</fullName>
    </recommendedName>
</protein>
<dbReference type="PANTHER" id="PTHR22770:SF47">
    <property type="entry name" value="E3 UBIQUITIN-PROTEIN LIGASE RNF216"/>
    <property type="match status" value="1"/>
</dbReference>
<evidence type="ECO:0000256" key="2">
    <source>
        <dbReference type="ARBA" id="ARBA00022679"/>
    </source>
</evidence>
<evidence type="ECO:0000313" key="10">
    <source>
        <dbReference type="Proteomes" id="UP001620645"/>
    </source>
</evidence>
<evidence type="ECO:0000256" key="4">
    <source>
        <dbReference type="ARBA" id="ARBA00022737"/>
    </source>
</evidence>
<reference evidence="9 10" key="1">
    <citation type="submission" date="2024-10" db="EMBL/GenBank/DDBJ databases">
        <authorList>
            <person name="Kim D."/>
        </authorList>
    </citation>
    <scope>NUCLEOTIDE SEQUENCE [LARGE SCALE GENOMIC DNA]</scope>
    <source>
        <strain evidence="9">Taebaek</strain>
    </source>
</reference>
<dbReference type="SUPFAM" id="SSF57850">
    <property type="entry name" value="RING/U-box"/>
    <property type="match status" value="2"/>
</dbReference>
<dbReference type="InterPro" id="IPR013083">
    <property type="entry name" value="Znf_RING/FYVE/PHD"/>
</dbReference>
<proteinExistence type="predicted"/>
<name>A0ABD2KA42_HETSC</name>
<gene>
    <name evidence="9" type="ORF">niasHS_003018</name>
</gene>
<keyword evidence="4" id="KW-0677">Repeat</keyword>
<evidence type="ECO:0000256" key="6">
    <source>
        <dbReference type="ARBA" id="ARBA00022786"/>
    </source>
</evidence>
<evidence type="ECO:0000256" key="5">
    <source>
        <dbReference type="ARBA" id="ARBA00022771"/>
    </source>
</evidence>
<evidence type="ECO:0000256" key="7">
    <source>
        <dbReference type="ARBA" id="ARBA00022833"/>
    </source>
</evidence>
<dbReference type="InterPro" id="IPR044066">
    <property type="entry name" value="TRIAD_supradom"/>
</dbReference>
<dbReference type="AlphaFoldDB" id="A0ABD2KA42"/>
<dbReference type="Gene3D" id="3.30.40.10">
    <property type="entry name" value="Zinc/RING finger domain, C3HC4 (zinc finger)"/>
    <property type="match status" value="1"/>
</dbReference>
<evidence type="ECO:0000256" key="3">
    <source>
        <dbReference type="ARBA" id="ARBA00022723"/>
    </source>
</evidence>
<dbReference type="PANTHER" id="PTHR22770">
    <property type="entry name" value="UBIQUITIN CONJUGATING ENZYME 7 INTERACTING PROTEIN-RELATED"/>
    <property type="match status" value="1"/>
</dbReference>
<keyword evidence="2" id="KW-0808">Transferase</keyword>
<dbReference type="Gene3D" id="1.20.120.1750">
    <property type="match status" value="1"/>
</dbReference>
<dbReference type="InterPro" id="IPR051628">
    <property type="entry name" value="LUBAC_E3_Ligases"/>
</dbReference>
<dbReference type="GO" id="GO:0016740">
    <property type="term" value="F:transferase activity"/>
    <property type="evidence" value="ECO:0007669"/>
    <property type="project" value="UniProtKB-KW"/>
</dbReference>
<evidence type="ECO:0000259" key="8">
    <source>
        <dbReference type="PROSITE" id="PS51873"/>
    </source>
</evidence>
<dbReference type="Proteomes" id="UP001620645">
    <property type="component" value="Unassembled WGS sequence"/>
</dbReference>
<evidence type="ECO:0000313" key="9">
    <source>
        <dbReference type="EMBL" id="KAL3099563.1"/>
    </source>
</evidence>
<dbReference type="EMBL" id="JBICCN010000039">
    <property type="protein sequence ID" value="KAL3099563.1"/>
    <property type="molecule type" value="Genomic_DNA"/>
</dbReference>
<feature type="domain" description="RING-type" evidence="8">
    <location>
        <begin position="191"/>
        <end position="453"/>
    </location>
</feature>
<dbReference type="GO" id="GO:0008270">
    <property type="term" value="F:zinc ion binding"/>
    <property type="evidence" value="ECO:0007669"/>
    <property type="project" value="UniProtKB-KW"/>
</dbReference>
<keyword evidence="7" id="KW-0862">Zinc</keyword>
<keyword evidence="6" id="KW-0833">Ubl conjugation pathway</keyword>
<accession>A0ABD2KA42</accession>
<comment type="pathway">
    <text evidence="1">Protein modification; protein ubiquitination.</text>
</comment>
<keyword evidence="3" id="KW-0479">Metal-binding</keyword>
<organism evidence="9 10">
    <name type="scientific">Heterodera schachtii</name>
    <name type="common">Sugarbeet cyst nematode worm</name>
    <name type="synonym">Tylenchus schachtii</name>
    <dbReference type="NCBI Taxonomy" id="97005"/>
    <lineage>
        <taxon>Eukaryota</taxon>
        <taxon>Metazoa</taxon>
        <taxon>Ecdysozoa</taxon>
        <taxon>Nematoda</taxon>
        <taxon>Chromadorea</taxon>
        <taxon>Rhabditida</taxon>
        <taxon>Tylenchina</taxon>
        <taxon>Tylenchomorpha</taxon>
        <taxon>Tylenchoidea</taxon>
        <taxon>Heteroderidae</taxon>
        <taxon>Heteroderinae</taxon>
        <taxon>Heterodera</taxon>
    </lineage>
</organism>
<keyword evidence="5" id="KW-0863">Zinc-finger</keyword>
<dbReference type="PROSITE" id="PS51873">
    <property type="entry name" value="TRIAD"/>
    <property type="match status" value="1"/>
</dbReference>
<sequence>MAERIFGNCSSSSQQQTDSHAFCIECLKYYTNETDETVPFAKGGIGLKCLVENCENPIPWHEIRQRMPDRIESIRALEKHCDDLFVAISASLSLGRDHSVPQEEVEKTVKSESHAFCRECLQNYTEVAVESKSFARGWLGLKCVAENCENPIPWQELKAVLAELCASAAKEFGFEELEHFDENEKVNAPAESTECPICCDYVTYDQLCFCDHLMGDEIFGSSSNNAQKESHAFCRECLKGYTKAALETKPFARGWLGLKCMAVKCQNPIPWHEIKKDASPDELEIIEILENQCAELSVSAADLYLERCPKCNCAVEMDGPLPPAANHTKKALLKLLKPKQKAIKPNDKLKFHCPECNYEMCRKCNEKWTEEHNNLSCEQLAKQQNRQNLRDKQKTEEEIRKYAKCPGCKTYAVKIDGCKFMVCRCGTCFWYCCGERADPFLDDHYNHNCSRNHPNPALSG</sequence>
<comment type="caution">
    <text evidence="9">The sequence shown here is derived from an EMBL/GenBank/DDBJ whole genome shotgun (WGS) entry which is preliminary data.</text>
</comment>